<evidence type="ECO:0000313" key="1">
    <source>
        <dbReference type="EMBL" id="TFK95605.1"/>
    </source>
</evidence>
<keyword evidence="2" id="KW-1185">Reference proteome</keyword>
<reference evidence="1 2" key="1">
    <citation type="journal article" date="2019" name="Nat. Ecol. Evol.">
        <title>Megaphylogeny resolves global patterns of mushroom evolution.</title>
        <authorList>
            <person name="Varga T."/>
            <person name="Krizsan K."/>
            <person name="Foldi C."/>
            <person name="Dima B."/>
            <person name="Sanchez-Garcia M."/>
            <person name="Sanchez-Ramirez S."/>
            <person name="Szollosi G.J."/>
            <person name="Szarkandi J.G."/>
            <person name="Papp V."/>
            <person name="Albert L."/>
            <person name="Andreopoulos W."/>
            <person name="Angelini C."/>
            <person name="Antonin V."/>
            <person name="Barry K.W."/>
            <person name="Bougher N.L."/>
            <person name="Buchanan P."/>
            <person name="Buyck B."/>
            <person name="Bense V."/>
            <person name="Catcheside P."/>
            <person name="Chovatia M."/>
            <person name="Cooper J."/>
            <person name="Damon W."/>
            <person name="Desjardin D."/>
            <person name="Finy P."/>
            <person name="Geml J."/>
            <person name="Haridas S."/>
            <person name="Hughes K."/>
            <person name="Justo A."/>
            <person name="Karasinski D."/>
            <person name="Kautmanova I."/>
            <person name="Kiss B."/>
            <person name="Kocsube S."/>
            <person name="Kotiranta H."/>
            <person name="LaButti K.M."/>
            <person name="Lechner B.E."/>
            <person name="Liimatainen K."/>
            <person name="Lipzen A."/>
            <person name="Lukacs Z."/>
            <person name="Mihaltcheva S."/>
            <person name="Morgado L.N."/>
            <person name="Niskanen T."/>
            <person name="Noordeloos M.E."/>
            <person name="Ohm R.A."/>
            <person name="Ortiz-Santana B."/>
            <person name="Ovrebo C."/>
            <person name="Racz N."/>
            <person name="Riley R."/>
            <person name="Savchenko A."/>
            <person name="Shiryaev A."/>
            <person name="Soop K."/>
            <person name="Spirin V."/>
            <person name="Szebenyi C."/>
            <person name="Tomsovsky M."/>
            <person name="Tulloss R.E."/>
            <person name="Uehling J."/>
            <person name="Grigoriev I.V."/>
            <person name="Vagvolgyi C."/>
            <person name="Papp T."/>
            <person name="Martin F.M."/>
            <person name="Miettinen O."/>
            <person name="Hibbett D.S."/>
            <person name="Nagy L.G."/>
        </authorList>
    </citation>
    <scope>NUCLEOTIDE SEQUENCE [LARGE SCALE GENOMIC DNA]</scope>
    <source>
        <strain evidence="1 2">CBS 309.79</strain>
    </source>
</reference>
<gene>
    <name evidence="1" type="ORF">BDV98DRAFT_374868</name>
</gene>
<name>A0A5C3Q0E6_9AGAR</name>
<dbReference type="SUPFAM" id="SSF52058">
    <property type="entry name" value="L domain-like"/>
    <property type="match status" value="1"/>
</dbReference>
<evidence type="ECO:0000313" key="2">
    <source>
        <dbReference type="Proteomes" id="UP000305067"/>
    </source>
</evidence>
<dbReference type="EMBL" id="ML178879">
    <property type="protein sequence ID" value="TFK95605.1"/>
    <property type="molecule type" value="Genomic_DNA"/>
</dbReference>
<accession>A0A5C3Q0E6</accession>
<sequence length="163" mass="18934">MPTGIAPSSSISYDRLEHLLIDGQWWLRNAHDLLQKTPTLKFLTLRDMPHSQRRSYRHLVLWTSITTLHFSEHRFRTIGLQDFMHILRLTPHLSCLAAAPDSFEKSPSNEPEPDVVILPALCNLRISTSDLIMVLFWYLRAPKLQTLDAVHTFFSFLPQLFVK</sequence>
<proteinExistence type="predicted"/>
<dbReference type="AlphaFoldDB" id="A0A5C3Q0E6"/>
<dbReference type="Proteomes" id="UP000305067">
    <property type="component" value="Unassembled WGS sequence"/>
</dbReference>
<protein>
    <recommendedName>
        <fullName evidence="3">F-box domain-containing protein</fullName>
    </recommendedName>
</protein>
<organism evidence="1 2">
    <name type="scientific">Pterulicium gracile</name>
    <dbReference type="NCBI Taxonomy" id="1884261"/>
    <lineage>
        <taxon>Eukaryota</taxon>
        <taxon>Fungi</taxon>
        <taxon>Dikarya</taxon>
        <taxon>Basidiomycota</taxon>
        <taxon>Agaricomycotina</taxon>
        <taxon>Agaricomycetes</taxon>
        <taxon>Agaricomycetidae</taxon>
        <taxon>Agaricales</taxon>
        <taxon>Pleurotineae</taxon>
        <taxon>Pterulaceae</taxon>
        <taxon>Pterulicium</taxon>
    </lineage>
</organism>
<evidence type="ECO:0008006" key="3">
    <source>
        <dbReference type="Google" id="ProtNLM"/>
    </source>
</evidence>